<accession>A0A401GQQ7</accession>
<keyword evidence="4" id="KW-1185">Reference proteome</keyword>
<dbReference type="RefSeq" id="XP_027615471.1">
    <property type="nucleotide sequence ID" value="XM_027759670.1"/>
</dbReference>
<dbReference type="InParanoid" id="A0A401GQQ7"/>
<evidence type="ECO:0000256" key="1">
    <source>
        <dbReference type="SAM" id="Coils"/>
    </source>
</evidence>
<gene>
    <name evidence="3" type="ORF">SCP_0605370</name>
</gene>
<dbReference type="GO" id="GO:0005525">
    <property type="term" value="F:GTP binding"/>
    <property type="evidence" value="ECO:0007669"/>
    <property type="project" value="InterPro"/>
</dbReference>
<dbReference type="GeneID" id="38781475"/>
<dbReference type="STRING" id="139825.A0A401GQQ7"/>
<dbReference type="OrthoDB" id="8954335at2759"/>
<dbReference type="Proteomes" id="UP000287166">
    <property type="component" value="Unassembled WGS sequence"/>
</dbReference>
<feature type="domain" description="G" evidence="2">
    <location>
        <begin position="20"/>
        <end position="88"/>
    </location>
</feature>
<dbReference type="Pfam" id="PF01926">
    <property type="entry name" value="MMR_HSR1"/>
    <property type="match status" value="1"/>
</dbReference>
<sequence>MSPRAQKVTVSNISPDDRIIAIMGQTGTGKSTFINKATNSDLATVGDSLRACTSRVNAIRYPHPFDGRPIVFVDTPGFDDTNKSDLDILKMVADWLTKTYKKGFKLTAIIYLHRISDKRMTGAAHNNLVMFKQLCGEKAFQNVIVATTMWGRVTPEVGEQREKELQDKFWKRMLDLGSATARFHDNFESAWSVVDSILSDHPTPRALLLQEEMVDLQKPLNETSAGKELYERLRGLHGRQEQVLRELRQQARGQAAAQFATELEDVEQQIRLLLVQIQEMRVPLGRRILMFFTFRSCFKNSHMM</sequence>
<dbReference type="AlphaFoldDB" id="A0A401GQQ7"/>
<dbReference type="InterPro" id="IPR027417">
    <property type="entry name" value="P-loop_NTPase"/>
</dbReference>
<name>A0A401GQQ7_9APHY</name>
<feature type="coiled-coil region" evidence="1">
    <location>
        <begin position="230"/>
        <end position="276"/>
    </location>
</feature>
<evidence type="ECO:0000313" key="3">
    <source>
        <dbReference type="EMBL" id="GBE84558.1"/>
    </source>
</evidence>
<organism evidence="3 4">
    <name type="scientific">Sparassis crispa</name>
    <dbReference type="NCBI Taxonomy" id="139825"/>
    <lineage>
        <taxon>Eukaryota</taxon>
        <taxon>Fungi</taxon>
        <taxon>Dikarya</taxon>
        <taxon>Basidiomycota</taxon>
        <taxon>Agaricomycotina</taxon>
        <taxon>Agaricomycetes</taxon>
        <taxon>Polyporales</taxon>
        <taxon>Sparassidaceae</taxon>
        <taxon>Sparassis</taxon>
    </lineage>
</organism>
<evidence type="ECO:0000313" key="4">
    <source>
        <dbReference type="Proteomes" id="UP000287166"/>
    </source>
</evidence>
<dbReference type="SUPFAM" id="SSF52540">
    <property type="entry name" value="P-loop containing nucleoside triphosphate hydrolases"/>
    <property type="match status" value="1"/>
</dbReference>
<protein>
    <recommendedName>
        <fullName evidence="2">G domain-containing protein</fullName>
    </recommendedName>
</protein>
<keyword evidence="1" id="KW-0175">Coiled coil</keyword>
<dbReference type="InterPro" id="IPR006073">
    <property type="entry name" value="GTP-bd"/>
</dbReference>
<dbReference type="CDD" id="cd00882">
    <property type="entry name" value="Ras_like_GTPase"/>
    <property type="match status" value="1"/>
</dbReference>
<dbReference type="EMBL" id="BFAD01000006">
    <property type="protein sequence ID" value="GBE84558.1"/>
    <property type="molecule type" value="Genomic_DNA"/>
</dbReference>
<reference evidence="3 4" key="1">
    <citation type="journal article" date="2018" name="Sci. Rep.">
        <title>Genome sequence of the cauliflower mushroom Sparassis crispa (Hanabiratake) and its association with beneficial usage.</title>
        <authorList>
            <person name="Kiyama R."/>
            <person name="Furutani Y."/>
            <person name="Kawaguchi K."/>
            <person name="Nakanishi T."/>
        </authorList>
    </citation>
    <scope>NUCLEOTIDE SEQUENCE [LARGE SCALE GENOMIC DNA]</scope>
</reference>
<comment type="caution">
    <text evidence="3">The sequence shown here is derived from an EMBL/GenBank/DDBJ whole genome shotgun (WGS) entry which is preliminary data.</text>
</comment>
<proteinExistence type="predicted"/>
<evidence type="ECO:0000259" key="2">
    <source>
        <dbReference type="Pfam" id="PF01926"/>
    </source>
</evidence>
<dbReference type="Gene3D" id="3.40.50.300">
    <property type="entry name" value="P-loop containing nucleotide triphosphate hydrolases"/>
    <property type="match status" value="1"/>
</dbReference>